<comment type="similarity">
    <text evidence="2">Belongs to the dynactin subunit 2 family.</text>
</comment>
<keyword evidence="3" id="KW-0963">Cytoplasm</keyword>
<name>A0A504YLB9_FASGI</name>
<gene>
    <name evidence="5" type="ORF">FGIG_12619</name>
</gene>
<dbReference type="STRING" id="46835.A0A504YLB9"/>
<accession>A0A504YLB9</accession>
<evidence type="ECO:0000256" key="3">
    <source>
        <dbReference type="ARBA" id="ARBA00022490"/>
    </source>
</evidence>
<dbReference type="EMBL" id="SUNJ01007329">
    <property type="protein sequence ID" value="TPP62083.1"/>
    <property type="molecule type" value="Genomic_DNA"/>
</dbReference>
<keyword evidence="4" id="KW-0243">Dynein</keyword>
<dbReference type="GO" id="GO:0030286">
    <property type="term" value="C:dynein complex"/>
    <property type="evidence" value="ECO:0007669"/>
    <property type="project" value="UniProtKB-KW"/>
</dbReference>
<evidence type="ECO:0000313" key="6">
    <source>
        <dbReference type="Proteomes" id="UP000316759"/>
    </source>
</evidence>
<evidence type="ECO:0000313" key="5">
    <source>
        <dbReference type="EMBL" id="TPP62083.1"/>
    </source>
</evidence>
<reference evidence="5 6" key="1">
    <citation type="submission" date="2019-04" db="EMBL/GenBank/DDBJ databases">
        <title>Annotation for the trematode Fasciola gigantica.</title>
        <authorList>
            <person name="Choi Y.-J."/>
        </authorList>
    </citation>
    <scope>NUCLEOTIDE SEQUENCE [LARGE SCALE GENOMIC DNA]</scope>
    <source>
        <strain evidence="5">Uganda_cow_1</strain>
    </source>
</reference>
<comment type="caution">
    <text evidence="5">The sequence shown here is derived from an EMBL/GenBank/DDBJ whole genome shotgun (WGS) entry which is preliminary data.</text>
</comment>
<keyword evidence="6" id="KW-1185">Reference proteome</keyword>
<organism evidence="5 6">
    <name type="scientific">Fasciola gigantica</name>
    <name type="common">Giant liver fluke</name>
    <dbReference type="NCBI Taxonomy" id="46835"/>
    <lineage>
        <taxon>Eukaryota</taxon>
        <taxon>Metazoa</taxon>
        <taxon>Spiralia</taxon>
        <taxon>Lophotrochozoa</taxon>
        <taxon>Platyhelminthes</taxon>
        <taxon>Trematoda</taxon>
        <taxon>Digenea</taxon>
        <taxon>Plagiorchiida</taxon>
        <taxon>Echinostomata</taxon>
        <taxon>Echinostomatoidea</taxon>
        <taxon>Fasciolidae</taxon>
        <taxon>Fasciola</taxon>
    </lineage>
</organism>
<protein>
    <submittedName>
        <fullName evidence="5">Dynactin subunit</fullName>
    </submittedName>
</protein>
<dbReference type="Proteomes" id="UP000316759">
    <property type="component" value="Unassembled WGS sequence"/>
</dbReference>
<dbReference type="Pfam" id="PF04912">
    <property type="entry name" value="Dynamitin"/>
    <property type="match status" value="1"/>
</dbReference>
<evidence type="ECO:0000256" key="1">
    <source>
        <dbReference type="ARBA" id="ARBA00004496"/>
    </source>
</evidence>
<dbReference type="OrthoDB" id="4977at2759"/>
<evidence type="ECO:0000256" key="2">
    <source>
        <dbReference type="ARBA" id="ARBA00006176"/>
    </source>
</evidence>
<evidence type="ECO:0000256" key="4">
    <source>
        <dbReference type="ARBA" id="ARBA00023017"/>
    </source>
</evidence>
<proteinExistence type="inferred from homology"/>
<dbReference type="GO" id="GO:0007017">
    <property type="term" value="P:microtubule-based process"/>
    <property type="evidence" value="ECO:0007669"/>
    <property type="project" value="InterPro"/>
</dbReference>
<dbReference type="GO" id="GO:0005869">
    <property type="term" value="C:dynactin complex"/>
    <property type="evidence" value="ECO:0007669"/>
    <property type="project" value="InterPro"/>
</dbReference>
<comment type="subcellular location">
    <subcellularLocation>
        <location evidence="1">Cytoplasm</location>
    </subcellularLocation>
</comment>
<dbReference type="PANTHER" id="PTHR15346">
    <property type="entry name" value="DYNACTIN SUBUNIT"/>
    <property type="match status" value="1"/>
</dbReference>
<dbReference type="InterPro" id="IPR028133">
    <property type="entry name" value="Dynamitin"/>
</dbReference>
<sequence>MVLDPKYADLPWIAHDQPDVYEAGELPEVDQRQQMEDVENVMMPKEIETIKLSVCDAHKRFSKCKVDSSNVDFSDSIAGHGKIGYTIEADEYEVLPPGAREHETLLSRLQRLQTEVNQLVSDSSDVSKQTIVHITEQICE</sequence>
<dbReference type="GO" id="GO:0005737">
    <property type="term" value="C:cytoplasm"/>
    <property type="evidence" value="ECO:0007669"/>
    <property type="project" value="UniProtKB-SubCell"/>
</dbReference>
<dbReference type="AlphaFoldDB" id="A0A504YLB9"/>